<feature type="region of interest" description="Disordered" evidence="1">
    <location>
        <begin position="1"/>
        <end position="37"/>
    </location>
</feature>
<evidence type="ECO:0000313" key="2">
    <source>
        <dbReference type="EMBL" id="EQA36743.1"/>
    </source>
</evidence>
<dbReference type="EMBL" id="AHMM02000017">
    <property type="protein sequence ID" value="EQA36743.1"/>
    <property type="molecule type" value="Genomic_DNA"/>
</dbReference>
<evidence type="ECO:0000313" key="3">
    <source>
        <dbReference type="Proteomes" id="UP000018719"/>
    </source>
</evidence>
<dbReference type="AlphaFoldDB" id="V6HCT3"/>
<organism evidence="2 3">
    <name type="scientific">Leptospira inadai serovar Lyme str. 10</name>
    <dbReference type="NCBI Taxonomy" id="1049790"/>
    <lineage>
        <taxon>Bacteria</taxon>
        <taxon>Pseudomonadati</taxon>
        <taxon>Spirochaetota</taxon>
        <taxon>Spirochaetia</taxon>
        <taxon>Leptospirales</taxon>
        <taxon>Leptospiraceae</taxon>
        <taxon>Leptospira</taxon>
    </lineage>
</organism>
<name>V6HCT3_9LEPT</name>
<accession>V6HCT3</accession>
<gene>
    <name evidence="2" type="ORF">LEP1GSC047_3187</name>
</gene>
<dbReference type="STRING" id="1049790.LEP1GSC047_3187"/>
<dbReference type="Proteomes" id="UP000018719">
    <property type="component" value="Unassembled WGS sequence"/>
</dbReference>
<sequence>MIEKILSAGSNATPKQQRQKEELKQSKDFSIPTIDWT</sequence>
<protein>
    <submittedName>
        <fullName evidence="2">Uncharacterized protein</fullName>
    </submittedName>
</protein>
<reference evidence="2 3" key="1">
    <citation type="submission" date="2013-05" db="EMBL/GenBank/DDBJ databases">
        <authorList>
            <person name="Harkins D.M."/>
            <person name="Durkin A.S."/>
            <person name="Brinkac L.M."/>
            <person name="Haft D.H."/>
            <person name="Selengut J.D."/>
            <person name="Sanka R."/>
            <person name="DePew J."/>
            <person name="Purushe J."/>
            <person name="Hartskeerl R.A."/>
            <person name="Ahmed A."/>
            <person name="van der Linden H."/>
            <person name="Goris M.G.A."/>
            <person name="Vinetz J.M."/>
            <person name="Sutton G.G."/>
            <person name="Nierman W.C."/>
            <person name="Fouts D.E."/>
        </authorList>
    </citation>
    <scope>NUCLEOTIDE SEQUENCE [LARGE SCALE GENOMIC DNA]</scope>
    <source>
        <strain evidence="2 3">10</strain>
    </source>
</reference>
<proteinExistence type="predicted"/>
<comment type="caution">
    <text evidence="2">The sequence shown here is derived from an EMBL/GenBank/DDBJ whole genome shotgun (WGS) entry which is preliminary data.</text>
</comment>
<feature type="compositionally biased region" description="Basic and acidic residues" evidence="1">
    <location>
        <begin position="18"/>
        <end position="27"/>
    </location>
</feature>
<evidence type="ECO:0000256" key="1">
    <source>
        <dbReference type="SAM" id="MobiDB-lite"/>
    </source>
</evidence>